<comment type="caution">
    <text evidence="1">The sequence shown here is derived from an EMBL/GenBank/DDBJ whole genome shotgun (WGS) entry which is preliminary data.</text>
</comment>
<dbReference type="AlphaFoldDB" id="A0AA39JEC0"/>
<accession>A0AA39JEC0</accession>
<gene>
    <name evidence="1" type="ORF">EV420DRAFT_1485665</name>
</gene>
<organism evidence="1 2">
    <name type="scientific">Armillaria tabescens</name>
    <name type="common">Ringless honey mushroom</name>
    <name type="synonym">Agaricus tabescens</name>
    <dbReference type="NCBI Taxonomy" id="1929756"/>
    <lineage>
        <taxon>Eukaryota</taxon>
        <taxon>Fungi</taxon>
        <taxon>Dikarya</taxon>
        <taxon>Basidiomycota</taxon>
        <taxon>Agaricomycotina</taxon>
        <taxon>Agaricomycetes</taxon>
        <taxon>Agaricomycetidae</taxon>
        <taxon>Agaricales</taxon>
        <taxon>Marasmiineae</taxon>
        <taxon>Physalacriaceae</taxon>
        <taxon>Desarmillaria</taxon>
    </lineage>
</organism>
<dbReference type="GeneID" id="85353822"/>
<dbReference type="RefSeq" id="XP_060323887.1">
    <property type="nucleotide sequence ID" value="XM_060470274.1"/>
</dbReference>
<evidence type="ECO:0000313" key="1">
    <source>
        <dbReference type="EMBL" id="KAK0441201.1"/>
    </source>
</evidence>
<name>A0AA39JEC0_ARMTA</name>
<reference evidence="1" key="1">
    <citation type="submission" date="2023-06" db="EMBL/GenBank/DDBJ databases">
        <authorList>
            <consortium name="Lawrence Berkeley National Laboratory"/>
            <person name="Ahrendt S."/>
            <person name="Sahu N."/>
            <person name="Indic B."/>
            <person name="Wong-Bajracharya J."/>
            <person name="Merenyi Z."/>
            <person name="Ke H.-M."/>
            <person name="Monk M."/>
            <person name="Kocsube S."/>
            <person name="Drula E."/>
            <person name="Lipzen A."/>
            <person name="Balint B."/>
            <person name="Henrissat B."/>
            <person name="Andreopoulos B."/>
            <person name="Martin F.M."/>
            <person name="Harder C.B."/>
            <person name="Rigling D."/>
            <person name="Ford K.L."/>
            <person name="Foster G.D."/>
            <person name="Pangilinan J."/>
            <person name="Papanicolaou A."/>
            <person name="Barry K."/>
            <person name="LaButti K."/>
            <person name="Viragh M."/>
            <person name="Koriabine M."/>
            <person name="Yan M."/>
            <person name="Riley R."/>
            <person name="Champramary S."/>
            <person name="Plett K.L."/>
            <person name="Tsai I.J."/>
            <person name="Slot J."/>
            <person name="Sipos G."/>
            <person name="Plett J."/>
            <person name="Nagy L.G."/>
            <person name="Grigoriev I.V."/>
        </authorList>
    </citation>
    <scope>NUCLEOTIDE SEQUENCE</scope>
    <source>
        <strain evidence="1">CCBAS 213</strain>
    </source>
</reference>
<protein>
    <recommendedName>
        <fullName evidence="3">F-box domain-containing protein</fullName>
    </recommendedName>
</protein>
<dbReference type="EMBL" id="JAUEPS010000071">
    <property type="protein sequence ID" value="KAK0441201.1"/>
    <property type="molecule type" value="Genomic_DNA"/>
</dbReference>
<proteinExistence type="predicted"/>
<evidence type="ECO:0000313" key="2">
    <source>
        <dbReference type="Proteomes" id="UP001175211"/>
    </source>
</evidence>
<evidence type="ECO:0008006" key="3">
    <source>
        <dbReference type="Google" id="ProtNLM"/>
    </source>
</evidence>
<keyword evidence="2" id="KW-1185">Reference proteome</keyword>
<sequence length="421" mass="47108">MTTTSPIERLPYDCLSEMFAHACKSPFDAARSYLNWPHRIIALRLTGVCSHWRKALLSNTALWSTFEYIHEPPYTQASIDCLQLYLARSGNHVLSFTIHDHKDQDPDFIVPDSQQSEFMQIICAEAHRWKRANFNTKAPEFDASAGTFSMNAPALRSVEVQLHKAKKNNFSLPWGQITDLKLFPESSISRATHILPLCRNLRRLELWNHLVDFTGPIPAPTVVNGVESLVIAAMASPSVIPFFVFPDVVSLTINGAGRTISPGRELISFLSLPCAPQLQHPIFDDTCITDDFVLEILSLTPSLHTLEKYTYTYDEEAIPGPSFLRRLTLTSPSHSNLVPHLKTLKIRVSGPAQDLIDMLRSRLQGSARCLDSVTLEGGPRLAALGDEVSEMARDFYEFRTLDKVGRKSSVGFSLSKKVLTN</sequence>
<dbReference type="Proteomes" id="UP001175211">
    <property type="component" value="Unassembled WGS sequence"/>
</dbReference>